<proteinExistence type="predicted"/>
<dbReference type="Proteomes" id="UP000655570">
    <property type="component" value="Unassembled WGS sequence"/>
</dbReference>
<dbReference type="Gene3D" id="3.40.50.300">
    <property type="entry name" value="P-loop containing nucleotide triphosphate hydrolases"/>
    <property type="match status" value="1"/>
</dbReference>
<protein>
    <submittedName>
        <fullName evidence="1">ParA family protein</fullName>
    </submittedName>
</protein>
<gene>
    <name evidence="1" type="ORF">H9641_18840</name>
</gene>
<dbReference type="InterPro" id="IPR027417">
    <property type="entry name" value="P-loop_NTPase"/>
</dbReference>
<keyword evidence="2" id="KW-1185">Reference proteome</keyword>
<reference evidence="1 2" key="1">
    <citation type="submission" date="2020-08" db="EMBL/GenBank/DDBJ databases">
        <title>A Genomic Blueprint of the Chicken Gut Microbiome.</title>
        <authorList>
            <person name="Gilroy R."/>
            <person name="Ravi A."/>
            <person name="Getino M."/>
            <person name="Pursley I."/>
            <person name="Horton D.L."/>
            <person name="Alikhan N.-F."/>
            <person name="Baker D."/>
            <person name="Gharbi K."/>
            <person name="Hall N."/>
            <person name="Watson M."/>
            <person name="Adriaenssens E.M."/>
            <person name="Foster-Nyarko E."/>
            <person name="Jarju S."/>
            <person name="Secka A."/>
            <person name="Antonio M."/>
            <person name="Oren A."/>
            <person name="Chaudhuri R."/>
            <person name="La Ragione R.M."/>
            <person name="Hildebrand F."/>
            <person name="Pallen M.J."/>
        </authorList>
    </citation>
    <scope>NUCLEOTIDE SEQUENCE [LARGE SCALE GENOMIC DNA]</scope>
    <source>
        <strain evidence="1 2">Sa2CUA9</strain>
    </source>
</reference>
<dbReference type="EMBL" id="JACSQF010000028">
    <property type="protein sequence ID" value="MBD7982756.1"/>
    <property type="molecule type" value="Genomic_DNA"/>
</dbReference>
<name>A0ABR8U400_9CELL</name>
<accession>A0ABR8U400</accession>
<organism evidence="1 2">
    <name type="scientific">Oerskovia merdavium</name>
    <dbReference type="NCBI Taxonomy" id="2762227"/>
    <lineage>
        <taxon>Bacteria</taxon>
        <taxon>Bacillati</taxon>
        <taxon>Actinomycetota</taxon>
        <taxon>Actinomycetes</taxon>
        <taxon>Micrococcales</taxon>
        <taxon>Cellulomonadaceae</taxon>
        <taxon>Oerskovia</taxon>
    </lineage>
</organism>
<evidence type="ECO:0000313" key="2">
    <source>
        <dbReference type="Proteomes" id="UP000655570"/>
    </source>
</evidence>
<comment type="caution">
    <text evidence="1">The sequence shown here is derived from an EMBL/GenBank/DDBJ whole genome shotgun (WGS) entry which is preliminary data.</text>
</comment>
<evidence type="ECO:0000313" key="1">
    <source>
        <dbReference type="EMBL" id="MBD7982756.1"/>
    </source>
</evidence>
<dbReference type="SUPFAM" id="SSF52540">
    <property type="entry name" value="P-loop containing nucleoside triphosphate hydrolases"/>
    <property type="match status" value="1"/>
</dbReference>
<sequence length="177" mass="19791">MYLIDADATNDSATVWAKLAANDWPQNLKVARWEHDSGERLADFVKRAIPDDAHLVIDTGPHAQDALADAMRSANRFIIPLRPSMMEVVSLYPTLQIAAAVHDERPFELSVLFTQVLGRTRIRREVRENIEEQGIPVLKTEVPSAIAYNESFGTVPRSLGVFPNLLQEIIDTEGDTK</sequence>
<dbReference type="RefSeq" id="WP_191805941.1">
    <property type="nucleotide sequence ID" value="NZ_JACSQF010000028.1"/>
</dbReference>